<organism evidence="1 2">
    <name type="scientific">Halocaridina rubra</name>
    <name type="common">Hawaiian red shrimp</name>
    <dbReference type="NCBI Taxonomy" id="373956"/>
    <lineage>
        <taxon>Eukaryota</taxon>
        <taxon>Metazoa</taxon>
        <taxon>Ecdysozoa</taxon>
        <taxon>Arthropoda</taxon>
        <taxon>Crustacea</taxon>
        <taxon>Multicrustacea</taxon>
        <taxon>Malacostraca</taxon>
        <taxon>Eumalacostraca</taxon>
        <taxon>Eucarida</taxon>
        <taxon>Decapoda</taxon>
        <taxon>Pleocyemata</taxon>
        <taxon>Caridea</taxon>
        <taxon>Atyoidea</taxon>
        <taxon>Atyidae</taxon>
        <taxon>Halocaridina</taxon>
    </lineage>
</organism>
<evidence type="ECO:0000313" key="2">
    <source>
        <dbReference type="Proteomes" id="UP001381693"/>
    </source>
</evidence>
<sequence>MAKRYFLKNGLLLNETKTQSILIGSRQLLSEVDDNLHINFNVFLLNASAQHRKRKVSSQIPTRKHILCGKPFLPTEIPGLRNAQKYVIHSFGA</sequence>
<protein>
    <submittedName>
        <fullName evidence="1">Uncharacterized protein</fullName>
    </submittedName>
</protein>
<name>A0AAN8X361_HALRR</name>
<keyword evidence="2" id="KW-1185">Reference proteome</keyword>
<accession>A0AAN8X361</accession>
<dbReference type="Proteomes" id="UP001381693">
    <property type="component" value="Unassembled WGS sequence"/>
</dbReference>
<gene>
    <name evidence="1" type="ORF">SK128_009557</name>
</gene>
<dbReference type="AlphaFoldDB" id="A0AAN8X361"/>
<evidence type="ECO:0000313" key="1">
    <source>
        <dbReference type="EMBL" id="KAK7072074.1"/>
    </source>
</evidence>
<reference evidence="1 2" key="1">
    <citation type="submission" date="2023-11" db="EMBL/GenBank/DDBJ databases">
        <title>Halocaridina rubra genome assembly.</title>
        <authorList>
            <person name="Smith C."/>
        </authorList>
    </citation>
    <scope>NUCLEOTIDE SEQUENCE [LARGE SCALE GENOMIC DNA]</scope>
    <source>
        <strain evidence="1">EP-1</strain>
        <tissue evidence="1">Whole</tissue>
    </source>
</reference>
<dbReference type="EMBL" id="JAXCGZ010013703">
    <property type="protein sequence ID" value="KAK7072074.1"/>
    <property type="molecule type" value="Genomic_DNA"/>
</dbReference>
<proteinExistence type="predicted"/>
<comment type="caution">
    <text evidence="1">The sequence shown here is derived from an EMBL/GenBank/DDBJ whole genome shotgun (WGS) entry which is preliminary data.</text>
</comment>